<dbReference type="AlphaFoldDB" id="A0A931SBA5"/>
<evidence type="ECO:0000313" key="1">
    <source>
        <dbReference type="EMBL" id="MBI2096659.1"/>
    </source>
</evidence>
<proteinExistence type="predicted"/>
<sequence length="173" mass="19245">MTRRHVLPLTLFCVLLLGACAPPIIPRAKMADTVTFRKCADSPVDVIREFIRGIAELSLSILRSLIPDGTPILAIFGDGDEKRGRAVVKDMVDHPEIQKGSDVGSAYEILRVESDSADQHRVLIERSVSIIPAARSGKSYEETYHRWFRVAVHPESNCITSVAPIDIEWKLVQ</sequence>
<protein>
    <submittedName>
        <fullName evidence="1">Uncharacterized protein</fullName>
    </submittedName>
</protein>
<name>A0A931SBA5_9BACT</name>
<gene>
    <name evidence="1" type="ORF">HYT40_00665</name>
</gene>
<evidence type="ECO:0000313" key="2">
    <source>
        <dbReference type="Proteomes" id="UP000724148"/>
    </source>
</evidence>
<reference evidence="1" key="1">
    <citation type="submission" date="2020-07" db="EMBL/GenBank/DDBJ databases">
        <title>Huge and variable diversity of episymbiotic CPR bacteria and DPANN archaea in groundwater ecosystems.</title>
        <authorList>
            <person name="He C.Y."/>
            <person name="Keren R."/>
            <person name="Whittaker M."/>
            <person name="Farag I.F."/>
            <person name="Doudna J."/>
            <person name="Cate J.H.D."/>
            <person name="Banfield J.F."/>
        </authorList>
    </citation>
    <scope>NUCLEOTIDE SEQUENCE</scope>
    <source>
        <strain evidence="1">NC_groundwater_193_Ag_S-0.1um_51_7</strain>
    </source>
</reference>
<dbReference type="PROSITE" id="PS51257">
    <property type="entry name" value="PROKAR_LIPOPROTEIN"/>
    <property type="match status" value="1"/>
</dbReference>
<organism evidence="1 2">
    <name type="scientific">Candidatus Sungiibacteriota bacterium</name>
    <dbReference type="NCBI Taxonomy" id="2750080"/>
    <lineage>
        <taxon>Bacteria</taxon>
        <taxon>Candidatus Sungiibacteriota</taxon>
    </lineage>
</organism>
<comment type="caution">
    <text evidence="1">The sequence shown here is derived from an EMBL/GenBank/DDBJ whole genome shotgun (WGS) entry which is preliminary data.</text>
</comment>
<dbReference type="Proteomes" id="UP000724148">
    <property type="component" value="Unassembled WGS sequence"/>
</dbReference>
<dbReference type="EMBL" id="JACOZA010000014">
    <property type="protein sequence ID" value="MBI2096659.1"/>
    <property type="molecule type" value="Genomic_DNA"/>
</dbReference>
<accession>A0A931SBA5</accession>